<keyword evidence="2" id="KW-0472">Membrane</keyword>
<dbReference type="AlphaFoldDB" id="A0A131ZB55"/>
<feature type="region of interest" description="Disordered" evidence="1">
    <location>
        <begin position="151"/>
        <end position="201"/>
    </location>
</feature>
<proteinExistence type="predicted"/>
<evidence type="ECO:0000256" key="1">
    <source>
        <dbReference type="SAM" id="MobiDB-lite"/>
    </source>
</evidence>
<accession>A0A131ZB55</accession>
<feature type="non-terminal residue" evidence="3">
    <location>
        <position position="1"/>
    </location>
</feature>
<organism evidence="3">
    <name type="scientific">Rhipicephalus appendiculatus</name>
    <name type="common">Brown ear tick</name>
    <dbReference type="NCBI Taxonomy" id="34631"/>
    <lineage>
        <taxon>Eukaryota</taxon>
        <taxon>Metazoa</taxon>
        <taxon>Ecdysozoa</taxon>
        <taxon>Arthropoda</taxon>
        <taxon>Chelicerata</taxon>
        <taxon>Arachnida</taxon>
        <taxon>Acari</taxon>
        <taxon>Parasitiformes</taxon>
        <taxon>Ixodida</taxon>
        <taxon>Ixodoidea</taxon>
        <taxon>Ixodidae</taxon>
        <taxon>Rhipicephalinae</taxon>
        <taxon>Rhipicephalus</taxon>
        <taxon>Rhipicephalus</taxon>
    </lineage>
</organism>
<sequence>SRGEKCDCEAERARCAYALSALFASSFVSCYLPPVAVFCAIWRALEKRGHSTYWNRRVTRTPAQGLGLILKVDVTNSGILLRASCADNLGGQISLLGPLVCFAVFIAICACFCRECRRREAMLASTTAVPADPFHTPGPVPYGPAVAGARPVPMAQPVHPPYSPPYSQPPAPSQSQPPPPGFLGYPYGSMPQEPPPPYEYK</sequence>
<feature type="compositionally biased region" description="Pro residues" evidence="1">
    <location>
        <begin position="158"/>
        <end position="181"/>
    </location>
</feature>
<feature type="transmembrane region" description="Helical" evidence="2">
    <location>
        <begin position="21"/>
        <end position="45"/>
    </location>
</feature>
<evidence type="ECO:0000256" key="2">
    <source>
        <dbReference type="SAM" id="Phobius"/>
    </source>
</evidence>
<feature type="transmembrane region" description="Helical" evidence="2">
    <location>
        <begin position="93"/>
        <end position="113"/>
    </location>
</feature>
<protein>
    <submittedName>
        <fullName evidence="3">Basic tail secreted protein</fullName>
    </submittedName>
</protein>
<keyword evidence="2" id="KW-0812">Transmembrane</keyword>
<evidence type="ECO:0000313" key="3">
    <source>
        <dbReference type="EMBL" id="JAP88055.1"/>
    </source>
</evidence>
<feature type="non-terminal residue" evidence="3">
    <location>
        <position position="201"/>
    </location>
</feature>
<name>A0A131ZB55_RHIAP</name>
<keyword evidence="2" id="KW-1133">Transmembrane helix</keyword>
<feature type="compositionally biased region" description="Pro residues" evidence="1">
    <location>
        <begin position="192"/>
        <end position="201"/>
    </location>
</feature>
<dbReference type="EMBL" id="GEDV01000502">
    <property type="protein sequence ID" value="JAP88055.1"/>
    <property type="molecule type" value="Transcribed_RNA"/>
</dbReference>
<reference evidence="3" key="1">
    <citation type="journal article" date="2016" name="Ticks Tick Borne Dis.">
        <title>De novo assembly and annotation of the salivary gland transcriptome of Rhipicephalus appendiculatus male and female ticks during blood feeding.</title>
        <authorList>
            <person name="de Castro M.H."/>
            <person name="de Klerk D."/>
            <person name="Pienaar R."/>
            <person name="Latif A.A."/>
            <person name="Rees D.J."/>
            <person name="Mans B.J."/>
        </authorList>
    </citation>
    <scope>NUCLEOTIDE SEQUENCE</scope>
    <source>
        <tissue evidence="3">Salivary glands</tissue>
    </source>
</reference>